<feature type="transmembrane region" description="Helical" evidence="1">
    <location>
        <begin position="238"/>
        <end position="261"/>
    </location>
</feature>
<proteinExistence type="predicted"/>
<reference evidence="2" key="1">
    <citation type="submission" date="2021-05" db="EMBL/GenBank/DDBJ databases">
        <authorList>
            <person name="Pietrasiak N."/>
            <person name="Ward R."/>
            <person name="Stajich J.E."/>
            <person name="Kurbessoian T."/>
        </authorList>
    </citation>
    <scope>NUCLEOTIDE SEQUENCE</scope>
    <source>
        <strain evidence="2">GSE-TBD4-15B</strain>
    </source>
</reference>
<dbReference type="Proteomes" id="UP000707356">
    <property type="component" value="Unassembled WGS sequence"/>
</dbReference>
<keyword evidence="1" id="KW-0812">Transmembrane</keyword>
<sequence>MQRTILNLLGESIQNDYPNCLKETITGRILSSPEIVSAIRIFRLSDKWYVLCGVSPQLFAQVLLKVLQSLPPSKQLARSAVVEPIAHLSSTIAFSPELSPQLRVNLERMIHQITQKEPDPEKQVLQLQDEIAFWFSCALQEPSKTYRLHLKMVSFGVSLAVVIAANVDSLYIIRRISENTATRAVVMEQAINIQGCQRQLGSPQCTERLSALMERTFIPVSWHPANRRKQFAQLSRVVILRTIGGWLLSSLAVAMGSRFWLQIFNHLGAVLGRKAKS</sequence>
<evidence type="ECO:0000313" key="3">
    <source>
        <dbReference type="Proteomes" id="UP000707356"/>
    </source>
</evidence>
<reference evidence="2" key="2">
    <citation type="journal article" date="2022" name="Microbiol. Resour. Announc.">
        <title>Metagenome Sequencing to Explore Phylogenomics of Terrestrial Cyanobacteria.</title>
        <authorList>
            <person name="Ward R.D."/>
            <person name="Stajich J.E."/>
            <person name="Johansen J.R."/>
            <person name="Huntemann M."/>
            <person name="Clum A."/>
            <person name="Foster B."/>
            <person name="Foster B."/>
            <person name="Roux S."/>
            <person name="Palaniappan K."/>
            <person name="Varghese N."/>
            <person name="Mukherjee S."/>
            <person name="Reddy T.B.K."/>
            <person name="Daum C."/>
            <person name="Copeland A."/>
            <person name="Chen I.A."/>
            <person name="Ivanova N.N."/>
            <person name="Kyrpides N.C."/>
            <person name="Shapiro N."/>
            <person name="Eloe-Fadrosh E.A."/>
            <person name="Pietrasiak N."/>
        </authorList>
    </citation>
    <scope>NUCLEOTIDE SEQUENCE</scope>
    <source>
        <strain evidence="2">GSE-TBD4-15B</strain>
    </source>
</reference>
<dbReference type="EMBL" id="JAHHHV010000024">
    <property type="protein sequence ID" value="MBW4464891.1"/>
    <property type="molecule type" value="Genomic_DNA"/>
</dbReference>
<evidence type="ECO:0000256" key="1">
    <source>
        <dbReference type="SAM" id="Phobius"/>
    </source>
</evidence>
<keyword evidence="1" id="KW-0472">Membrane</keyword>
<feature type="transmembrane region" description="Helical" evidence="1">
    <location>
        <begin position="152"/>
        <end position="173"/>
    </location>
</feature>
<organism evidence="2 3">
    <name type="scientific">Pegethrix bostrychoides GSE-TBD4-15B</name>
    <dbReference type="NCBI Taxonomy" id="2839662"/>
    <lineage>
        <taxon>Bacteria</taxon>
        <taxon>Bacillati</taxon>
        <taxon>Cyanobacteriota</taxon>
        <taxon>Cyanophyceae</taxon>
        <taxon>Oculatellales</taxon>
        <taxon>Oculatellaceae</taxon>
        <taxon>Pegethrix</taxon>
    </lineage>
</organism>
<name>A0A951P8F5_9CYAN</name>
<comment type="caution">
    <text evidence="2">The sequence shown here is derived from an EMBL/GenBank/DDBJ whole genome shotgun (WGS) entry which is preliminary data.</text>
</comment>
<evidence type="ECO:0000313" key="2">
    <source>
        <dbReference type="EMBL" id="MBW4464891.1"/>
    </source>
</evidence>
<accession>A0A951P8F5</accession>
<keyword evidence="1" id="KW-1133">Transmembrane helix</keyword>
<dbReference type="AlphaFoldDB" id="A0A951P8F5"/>
<protein>
    <submittedName>
        <fullName evidence="2">Uncharacterized protein</fullName>
    </submittedName>
</protein>
<gene>
    <name evidence="2" type="ORF">KME07_05560</name>
</gene>